<gene>
    <name evidence="2" type="ORF">GCWU000325_00234</name>
</gene>
<evidence type="ECO:0000256" key="1">
    <source>
        <dbReference type="SAM" id="MobiDB-lite"/>
    </source>
</evidence>
<feature type="region of interest" description="Disordered" evidence="1">
    <location>
        <begin position="1"/>
        <end position="24"/>
    </location>
</feature>
<feature type="compositionally biased region" description="Low complexity" evidence="1">
    <location>
        <begin position="8"/>
        <end position="20"/>
    </location>
</feature>
<reference evidence="2" key="1">
    <citation type="submission" date="2009-09" db="EMBL/GenBank/DDBJ databases">
        <authorList>
            <person name="Weinstock G."/>
            <person name="Sodergren E."/>
            <person name="Clifton S."/>
            <person name="Fulton L."/>
            <person name="Fulton B."/>
            <person name="Courtney L."/>
            <person name="Fronick C."/>
            <person name="Harrison M."/>
            <person name="Strong C."/>
            <person name="Farmer C."/>
            <person name="Delahaunty K."/>
            <person name="Markovic C."/>
            <person name="Hall O."/>
            <person name="Minx P."/>
            <person name="Tomlinson C."/>
            <person name="Mitreva M."/>
            <person name="Nelson J."/>
            <person name="Hou S."/>
            <person name="Wollam A."/>
            <person name="Pepin K.H."/>
            <person name="Johnson M."/>
            <person name="Bhonagiri V."/>
            <person name="Nash W.E."/>
            <person name="Warren W."/>
            <person name="Chinwalla A."/>
            <person name="Mardis E.R."/>
            <person name="Wilson R.K."/>
        </authorList>
    </citation>
    <scope>NUCLEOTIDE SEQUENCE [LARGE SCALE GENOMIC DNA]</scope>
    <source>
        <strain evidence="2">ATCC 51259</strain>
    </source>
</reference>
<accession>C9LDG4</accession>
<organism evidence="2 3">
    <name type="scientific">Alloprevotella tannerae ATCC 51259</name>
    <dbReference type="NCBI Taxonomy" id="626522"/>
    <lineage>
        <taxon>Bacteria</taxon>
        <taxon>Pseudomonadati</taxon>
        <taxon>Bacteroidota</taxon>
        <taxon>Bacteroidia</taxon>
        <taxon>Bacteroidales</taxon>
        <taxon>Prevotellaceae</taxon>
        <taxon>Alloprevotella</taxon>
    </lineage>
</organism>
<sequence length="101" mass="10908">MLLANHSLLPPNDGLLPPNDKTLRMRNSQMPTMKEKGGCLHLKNKECTVFHRLAESISTHKLIEIQGKASPKQGGIGAQGAQLSSNGDRLYHTLKPADGGP</sequence>
<keyword evidence="3" id="KW-1185">Reference proteome</keyword>
<comment type="caution">
    <text evidence="2">The sequence shown here is derived from an EMBL/GenBank/DDBJ whole genome shotgun (WGS) entry which is preliminary data.</text>
</comment>
<feature type="region of interest" description="Disordered" evidence="1">
    <location>
        <begin position="69"/>
        <end position="101"/>
    </location>
</feature>
<dbReference type="Proteomes" id="UP000003460">
    <property type="component" value="Unassembled WGS sequence"/>
</dbReference>
<dbReference type="GeneID" id="84575562"/>
<name>C9LDG4_9BACT</name>
<dbReference type="RefSeq" id="WP_006254006.1">
    <property type="nucleotide sequence ID" value="NZ_GG700642.1"/>
</dbReference>
<evidence type="ECO:0000313" key="2">
    <source>
        <dbReference type="EMBL" id="EEX72832.1"/>
    </source>
</evidence>
<dbReference type="EMBL" id="ACIJ02000004">
    <property type="protein sequence ID" value="EEX72832.1"/>
    <property type="molecule type" value="Genomic_DNA"/>
</dbReference>
<dbReference type="AlphaFoldDB" id="C9LDG4"/>
<protein>
    <submittedName>
        <fullName evidence="2">Uncharacterized protein</fullName>
    </submittedName>
</protein>
<dbReference type="STRING" id="626522.GCWU000325_00234"/>
<evidence type="ECO:0000313" key="3">
    <source>
        <dbReference type="Proteomes" id="UP000003460"/>
    </source>
</evidence>
<dbReference type="HOGENOM" id="CLU_2289034_0_0_10"/>
<proteinExistence type="predicted"/>